<sequence>MQQKNWPQTIKGNLRIELTGNRLAEFINRATGVGMDISQIVRVAPTRIRLTIAIPDYWRLRPILRETGSKMRILNKQGLPFWLARIKRRRFFVWGMVLFVILIFSLTSMVWSVEVEGNETVPTAEILSVLKKEGVFVGQLKSRMPDNLQIQYRLTQQMPHLSWAGFRIEGTRAIVTVVEKKRVEEGEKSGEKGPINLVAKRAGLIYDLRVERGRPVVEVNDVVKKGQLLVSGRYGDPENPKEGKLVGAKGSVLGEVWYESEVSVPLIQKRKVYTGNRERAYYPYLASRVIRLPFLYPDTYRQVERIQRVHALRARDWRLPFGWVEEERMEMTWVKQKLSVREAIAIGRSRAREDLLARLGEHGRILEEKILHPRRDNGKVVLKIHFDVVEDIASPQPILQGE</sequence>
<dbReference type="RefSeq" id="WP_380703939.1">
    <property type="nucleotide sequence ID" value="NZ_JBHSAP010000009.1"/>
</dbReference>
<feature type="transmembrane region" description="Helical" evidence="1">
    <location>
        <begin position="91"/>
        <end position="111"/>
    </location>
</feature>
<dbReference type="PIRSF" id="PIRSF029895">
    <property type="entry name" value="SpoIV"/>
    <property type="match status" value="1"/>
</dbReference>
<keyword evidence="3" id="KW-1185">Reference proteome</keyword>
<evidence type="ECO:0000313" key="2">
    <source>
        <dbReference type="EMBL" id="MFC4076734.1"/>
    </source>
</evidence>
<name>A0ABV8JHC3_9BACL</name>
<dbReference type="Proteomes" id="UP001595843">
    <property type="component" value="Unassembled WGS sequence"/>
</dbReference>
<dbReference type="NCBIfam" id="TIGR02876">
    <property type="entry name" value="spore_yqfD"/>
    <property type="match status" value="1"/>
</dbReference>
<evidence type="ECO:0000256" key="1">
    <source>
        <dbReference type="SAM" id="Phobius"/>
    </source>
</evidence>
<reference evidence="3" key="1">
    <citation type="journal article" date="2019" name="Int. J. Syst. Evol. Microbiol.">
        <title>The Global Catalogue of Microorganisms (GCM) 10K type strain sequencing project: providing services to taxonomists for standard genome sequencing and annotation.</title>
        <authorList>
            <consortium name="The Broad Institute Genomics Platform"/>
            <consortium name="The Broad Institute Genome Sequencing Center for Infectious Disease"/>
            <person name="Wu L."/>
            <person name="Ma J."/>
        </authorList>
    </citation>
    <scope>NUCLEOTIDE SEQUENCE [LARGE SCALE GENOMIC DNA]</scope>
    <source>
        <strain evidence="3">IBRC-M 10813</strain>
    </source>
</reference>
<dbReference type="InterPro" id="IPR010690">
    <property type="entry name" value="YqfD"/>
</dbReference>
<keyword evidence="1" id="KW-1133">Transmembrane helix</keyword>
<accession>A0ABV8JHC3</accession>
<proteinExistence type="predicted"/>
<keyword evidence="1" id="KW-0472">Membrane</keyword>
<dbReference type="EMBL" id="JBHSAP010000009">
    <property type="protein sequence ID" value="MFC4076734.1"/>
    <property type="molecule type" value="Genomic_DNA"/>
</dbReference>
<dbReference type="Pfam" id="PF06898">
    <property type="entry name" value="YqfD"/>
    <property type="match status" value="1"/>
</dbReference>
<keyword evidence="1" id="KW-0812">Transmembrane</keyword>
<gene>
    <name evidence="2" type="primary">yqfD</name>
    <name evidence="2" type="ORF">ACFOUO_07920</name>
</gene>
<comment type="caution">
    <text evidence="2">The sequence shown here is derived from an EMBL/GenBank/DDBJ whole genome shotgun (WGS) entry which is preliminary data.</text>
</comment>
<evidence type="ECO:0000313" key="3">
    <source>
        <dbReference type="Proteomes" id="UP001595843"/>
    </source>
</evidence>
<organism evidence="2 3">
    <name type="scientific">Salinithrix halophila</name>
    <dbReference type="NCBI Taxonomy" id="1485204"/>
    <lineage>
        <taxon>Bacteria</taxon>
        <taxon>Bacillati</taxon>
        <taxon>Bacillota</taxon>
        <taxon>Bacilli</taxon>
        <taxon>Bacillales</taxon>
        <taxon>Thermoactinomycetaceae</taxon>
        <taxon>Salinithrix</taxon>
    </lineage>
</organism>
<protein>
    <submittedName>
        <fullName evidence="2">Sporulation protein YqfD</fullName>
    </submittedName>
</protein>